<gene>
    <name evidence="1" type="ORF">DCAF_LOCUS5657</name>
</gene>
<comment type="caution">
    <text evidence="1">The sequence shown here is derived from an EMBL/GenBank/DDBJ whole genome shotgun (WGS) entry which is preliminary data.</text>
</comment>
<accession>A0AAV1R664</accession>
<organism evidence="1 2">
    <name type="scientific">Dovyalis caffra</name>
    <dbReference type="NCBI Taxonomy" id="77055"/>
    <lineage>
        <taxon>Eukaryota</taxon>
        <taxon>Viridiplantae</taxon>
        <taxon>Streptophyta</taxon>
        <taxon>Embryophyta</taxon>
        <taxon>Tracheophyta</taxon>
        <taxon>Spermatophyta</taxon>
        <taxon>Magnoliopsida</taxon>
        <taxon>eudicotyledons</taxon>
        <taxon>Gunneridae</taxon>
        <taxon>Pentapetalae</taxon>
        <taxon>rosids</taxon>
        <taxon>fabids</taxon>
        <taxon>Malpighiales</taxon>
        <taxon>Salicaceae</taxon>
        <taxon>Flacourtieae</taxon>
        <taxon>Dovyalis</taxon>
    </lineage>
</organism>
<keyword evidence="2" id="KW-1185">Reference proteome</keyword>
<evidence type="ECO:0000313" key="2">
    <source>
        <dbReference type="Proteomes" id="UP001314170"/>
    </source>
</evidence>
<name>A0AAV1R664_9ROSI</name>
<protein>
    <submittedName>
        <fullName evidence="1">Uncharacterized protein</fullName>
    </submittedName>
</protein>
<dbReference type="AlphaFoldDB" id="A0AAV1R664"/>
<reference evidence="1 2" key="1">
    <citation type="submission" date="2024-01" db="EMBL/GenBank/DDBJ databases">
        <authorList>
            <person name="Waweru B."/>
        </authorList>
    </citation>
    <scope>NUCLEOTIDE SEQUENCE [LARGE SCALE GENOMIC DNA]</scope>
</reference>
<dbReference type="Proteomes" id="UP001314170">
    <property type="component" value="Unassembled WGS sequence"/>
</dbReference>
<evidence type="ECO:0000313" key="1">
    <source>
        <dbReference type="EMBL" id="CAK7327939.1"/>
    </source>
</evidence>
<sequence length="129" mass="14483">MDDGLGGLNDRGYQVPRYGYPTNDINVGLVNNSYIGDSIGYNYNTRISRSHENIFVENGHVAKNRDDQVELMFLSDEVREKNPHTSIPELAGCIIATSEESVPKLSKYLKDCFVKLGDKCGARKFSEFD</sequence>
<proteinExistence type="predicted"/>
<dbReference type="EMBL" id="CAWUPB010000871">
    <property type="protein sequence ID" value="CAK7327939.1"/>
    <property type="molecule type" value="Genomic_DNA"/>
</dbReference>